<name>A0ABR2WNP8_9FUNG</name>
<dbReference type="PANTHER" id="PTHR16461:SF5">
    <property type="entry name" value="TOLL-INTERACTING PROTEIN"/>
    <property type="match status" value="1"/>
</dbReference>
<dbReference type="InterPro" id="IPR009060">
    <property type="entry name" value="UBA-like_sf"/>
</dbReference>
<dbReference type="CDD" id="cd14279">
    <property type="entry name" value="CUE"/>
    <property type="match status" value="1"/>
</dbReference>
<gene>
    <name evidence="3" type="ORF">K7432_010450</name>
</gene>
<dbReference type="Pfam" id="PF02845">
    <property type="entry name" value="CUE"/>
    <property type="match status" value="1"/>
</dbReference>
<evidence type="ECO:0000259" key="2">
    <source>
        <dbReference type="PROSITE" id="PS51140"/>
    </source>
</evidence>
<proteinExistence type="predicted"/>
<evidence type="ECO:0000256" key="1">
    <source>
        <dbReference type="SAM" id="MobiDB-lite"/>
    </source>
</evidence>
<dbReference type="SMART" id="SM00546">
    <property type="entry name" value="CUE"/>
    <property type="match status" value="1"/>
</dbReference>
<feature type="compositionally biased region" description="Polar residues" evidence="1">
    <location>
        <begin position="266"/>
        <end position="283"/>
    </location>
</feature>
<feature type="compositionally biased region" description="Polar residues" evidence="1">
    <location>
        <begin position="329"/>
        <end position="342"/>
    </location>
</feature>
<dbReference type="SUPFAM" id="SSF46934">
    <property type="entry name" value="UBA-like"/>
    <property type="match status" value="1"/>
</dbReference>
<feature type="compositionally biased region" description="Polar residues" evidence="1">
    <location>
        <begin position="426"/>
        <end position="444"/>
    </location>
</feature>
<reference evidence="3 4" key="1">
    <citation type="submission" date="2023-04" db="EMBL/GenBank/DDBJ databases">
        <title>Genome of Basidiobolus ranarum AG-B5.</title>
        <authorList>
            <person name="Stajich J.E."/>
            <person name="Carter-House D."/>
            <person name="Gryganskyi A."/>
        </authorList>
    </citation>
    <scope>NUCLEOTIDE SEQUENCE [LARGE SCALE GENOMIC DNA]</scope>
    <source>
        <strain evidence="3 4">AG-B5</strain>
    </source>
</reference>
<feature type="compositionally biased region" description="Low complexity" evidence="1">
    <location>
        <begin position="107"/>
        <end position="116"/>
    </location>
</feature>
<feature type="compositionally biased region" description="Low complexity" evidence="1">
    <location>
        <begin position="177"/>
        <end position="191"/>
    </location>
</feature>
<feature type="region of interest" description="Disordered" evidence="1">
    <location>
        <begin position="256"/>
        <end position="283"/>
    </location>
</feature>
<accession>A0ABR2WNP8</accession>
<dbReference type="Proteomes" id="UP001479436">
    <property type="component" value="Unassembled WGS sequence"/>
</dbReference>
<feature type="compositionally biased region" description="Polar residues" evidence="1">
    <location>
        <begin position="403"/>
        <end position="417"/>
    </location>
</feature>
<dbReference type="EMBL" id="JASJQH010000721">
    <property type="protein sequence ID" value="KAK9763147.1"/>
    <property type="molecule type" value="Genomic_DNA"/>
</dbReference>
<evidence type="ECO:0000313" key="4">
    <source>
        <dbReference type="Proteomes" id="UP001479436"/>
    </source>
</evidence>
<comment type="caution">
    <text evidence="3">The sequence shown here is derived from an EMBL/GenBank/DDBJ whole genome shotgun (WGS) entry which is preliminary data.</text>
</comment>
<feature type="domain" description="CUE" evidence="2">
    <location>
        <begin position="6"/>
        <end position="49"/>
    </location>
</feature>
<feature type="compositionally biased region" description="Polar residues" evidence="1">
    <location>
        <begin position="363"/>
        <end position="385"/>
    </location>
</feature>
<feature type="region of interest" description="Disordered" evidence="1">
    <location>
        <begin position="167"/>
        <end position="205"/>
    </location>
</feature>
<dbReference type="InterPro" id="IPR003892">
    <property type="entry name" value="CUE"/>
</dbReference>
<feature type="compositionally biased region" description="Polar residues" evidence="1">
    <location>
        <begin position="461"/>
        <end position="502"/>
    </location>
</feature>
<feature type="region of interest" description="Disordered" evidence="1">
    <location>
        <begin position="102"/>
        <end position="136"/>
    </location>
</feature>
<feature type="compositionally biased region" description="Polar residues" evidence="1">
    <location>
        <begin position="192"/>
        <end position="205"/>
    </location>
</feature>
<dbReference type="PANTHER" id="PTHR16461">
    <property type="entry name" value="TOLL-INTERACTING PROTEIN"/>
    <property type="match status" value="1"/>
</dbReference>
<feature type="region of interest" description="Disordered" evidence="1">
    <location>
        <begin position="326"/>
        <end position="510"/>
    </location>
</feature>
<organism evidence="3 4">
    <name type="scientific">Basidiobolus ranarum</name>
    <dbReference type="NCBI Taxonomy" id="34480"/>
    <lineage>
        <taxon>Eukaryota</taxon>
        <taxon>Fungi</taxon>
        <taxon>Fungi incertae sedis</taxon>
        <taxon>Zoopagomycota</taxon>
        <taxon>Entomophthoromycotina</taxon>
        <taxon>Basidiobolomycetes</taxon>
        <taxon>Basidiobolales</taxon>
        <taxon>Basidiobolaceae</taxon>
        <taxon>Basidiobolus</taxon>
    </lineage>
</organism>
<sequence>MTTNTPISEQLKQLCELFPEADEEVCQAVFQSHNGNLEASINAMLSITDPNYIPEEIPLQADNPAPQPEQQLPAEDLTSVITSTSEQQLRADEDLARALMAEEERQAAQAQAQAQPPTRPPLPTRNSGSNDLDPTLQEIKDKFNVFTDTTVKKIKEMYNRLITPEDDDLYGQQMPHQGQNGQNTGYNQTSGPGQNPARTYNESSRYNNSDFLDDPDDMRSASIINTPFQNSAPPRMPPRTTPDNTGFVSVSTEGIVPSEPKESIHSYPTKNTNITAEPIPTTNFSTSSDPVSLYSAAEPVPSFSAPETSAVVAPTIPILAKEDEETAIPSHTTASEPVTSFSAPEASTIAAPTMPTLADEDNSTSAPISFPTTTETVTSFGSPEASTIVPPTIPTIAKEDDSTSAPISFSGATNPESDASILENPALSTSTAPTLSQESSNAFDISSKAAPAVSESAIFDQASSKDSLDTTNPWLPGSATSADQISSIADNFSKTKVTTPENSFDDETKH</sequence>
<dbReference type="PROSITE" id="PS51140">
    <property type="entry name" value="CUE"/>
    <property type="match status" value="1"/>
</dbReference>
<dbReference type="Gene3D" id="1.10.8.10">
    <property type="entry name" value="DNA helicase RuvA subunit, C-terminal domain"/>
    <property type="match status" value="1"/>
</dbReference>
<keyword evidence="4" id="KW-1185">Reference proteome</keyword>
<protein>
    <recommendedName>
        <fullName evidence="2">CUE domain-containing protein</fullName>
    </recommendedName>
</protein>
<evidence type="ECO:0000313" key="3">
    <source>
        <dbReference type="EMBL" id="KAK9763147.1"/>
    </source>
</evidence>